<protein>
    <submittedName>
        <fullName evidence="1">Uncharacterized protein</fullName>
    </submittedName>
</protein>
<name>A0AAV7EFN0_ARIFI</name>
<dbReference type="Proteomes" id="UP000825729">
    <property type="component" value="Unassembled WGS sequence"/>
</dbReference>
<proteinExistence type="predicted"/>
<gene>
    <name evidence="1" type="ORF">H6P81_013781</name>
</gene>
<organism evidence="1 2">
    <name type="scientific">Aristolochia fimbriata</name>
    <name type="common">White veined hardy Dutchman's pipe vine</name>
    <dbReference type="NCBI Taxonomy" id="158543"/>
    <lineage>
        <taxon>Eukaryota</taxon>
        <taxon>Viridiplantae</taxon>
        <taxon>Streptophyta</taxon>
        <taxon>Embryophyta</taxon>
        <taxon>Tracheophyta</taxon>
        <taxon>Spermatophyta</taxon>
        <taxon>Magnoliopsida</taxon>
        <taxon>Magnoliidae</taxon>
        <taxon>Piperales</taxon>
        <taxon>Aristolochiaceae</taxon>
        <taxon>Aristolochia</taxon>
    </lineage>
</organism>
<evidence type="ECO:0000313" key="2">
    <source>
        <dbReference type="Proteomes" id="UP000825729"/>
    </source>
</evidence>
<comment type="caution">
    <text evidence="1">The sequence shown here is derived from an EMBL/GenBank/DDBJ whole genome shotgun (WGS) entry which is preliminary data.</text>
</comment>
<evidence type="ECO:0000313" key="1">
    <source>
        <dbReference type="EMBL" id="KAG9447653.1"/>
    </source>
</evidence>
<accession>A0AAV7EFN0</accession>
<dbReference type="AlphaFoldDB" id="A0AAV7EFN0"/>
<keyword evidence="2" id="KW-1185">Reference proteome</keyword>
<dbReference type="EMBL" id="JAINDJ010000005">
    <property type="protein sequence ID" value="KAG9447653.1"/>
    <property type="molecule type" value="Genomic_DNA"/>
</dbReference>
<sequence length="66" mass="7413">MKPKKPREQTASVLSIIAPLLHEPVRRASFLACAGLGSRFRVERCRGFPWEFGELFDPKAGVVQET</sequence>
<reference evidence="1 2" key="1">
    <citation type="submission" date="2021-07" db="EMBL/GenBank/DDBJ databases">
        <title>The Aristolochia fimbriata genome: insights into angiosperm evolution, floral development and chemical biosynthesis.</title>
        <authorList>
            <person name="Jiao Y."/>
        </authorList>
    </citation>
    <scope>NUCLEOTIDE SEQUENCE [LARGE SCALE GENOMIC DNA]</scope>
    <source>
        <strain evidence="1">IBCAS-2021</strain>
        <tissue evidence="1">Leaf</tissue>
    </source>
</reference>